<evidence type="ECO:0000256" key="3">
    <source>
        <dbReference type="ARBA" id="ARBA00012281"/>
    </source>
</evidence>
<sequence>MFNENELTFTQVKMLDEEGNIIGNPTITTSDEQLREMYEWMKKARILDQKLLRLQRQGRLGTYAPLSGQEAAQVGSAYALTKEDWVAPSYRDHAASMVHGLPLEQIISYSKGHLYGGKIPEGLRILPVQIIIAAQTLHATGIAYSSKYKGENSVAITYFGDGATSQGDFHEALNFASVFKLPVIFFCQNNQYAISVPLERQMASKTIAQKAVAYGMTGVQVDGNDILAVHEVTKEAIERARNGEGPTLIEAVTYRFGPHTTSDDPTRYRSEEEVKQWSQQKDPLIRLRKYLENKGLWDETKDNQLEESFNDELNELIDVIESKQIPTVDEAFDYVYENKHDLLVEQQEEAKRFLANGGGE</sequence>
<evidence type="ECO:0000256" key="8">
    <source>
        <dbReference type="ARBA" id="ARBA00025211"/>
    </source>
</evidence>
<dbReference type="InterPro" id="IPR050771">
    <property type="entry name" value="Alpha-ketoacid_DH_E1_comp"/>
</dbReference>
<evidence type="ECO:0000256" key="1">
    <source>
        <dbReference type="ARBA" id="ARBA00001964"/>
    </source>
</evidence>
<evidence type="ECO:0000259" key="11">
    <source>
        <dbReference type="Pfam" id="PF00676"/>
    </source>
</evidence>
<dbReference type="InterPro" id="IPR001017">
    <property type="entry name" value="DH_E1"/>
</dbReference>
<organism evidence="12 13">
    <name type="scientific">Pallidibacillus pasinlerensis</name>
    <dbReference type="NCBI Taxonomy" id="2703818"/>
    <lineage>
        <taxon>Bacteria</taxon>
        <taxon>Bacillati</taxon>
        <taxon>Bacillota</taxon>
        <taxon>Bacilli</taxon>
        <taxon>Bacillales</taxon>
        <taxon>Bacillaceae</taxon>
        <taxon>Pallidibacillus</taxon>
    </lineage>
</organism>
<comment type="catalytic activity">
    <reaction evidence="9 10">
        <text>N(6)-[(R)-lipoyl]-L-lysyl-[protein] + pyruvate + H(+) = N(6)-[(R)-S(8)-acetyldihydrolipoyl]-L-lysyl-[protein] + CO2</text>
        <dbReference type="Rhea" id="RHEA:19189"/>
        <dbReference type="Rhea" id="RHEA-COMP:10474"/>
        <dbReference type="Rhea" id="RHEA-COMP:10478"/>
        <dbReference type="ChEBI" id="CHEBI:15361"/>
        <dbReference type="ChEBI" id="CHEBI:15378"/>
        <dbReference type="ChEBI" id="CHEBI:16526"/>
        <dbReference type="ChEBI" id="CHEBI:83099"/>
        <dbReference type="ChEBI" id="CHEBI:83111"/>
        <dbReference type="EC" id="1.2.4.1"/>
    </reaction>
</comment>
<feature type="domain" description="Dehydrogenase E1 component" evidence="11">
    <location>
        <begin position="40"/>
        <end position="328"/>
    </location>
</feature>
<comment type="caution">
    <text evidence="12">The sequence shown here is derived from an EMBL/GenBank/DDBJ whole genome shotgun (WGS) entry which is preliminary data.</text>
</comment>
<dbReference type="InterPro" id="IPR029061">
    <property type="entry name" value="THDP-binding"/>
</dbReference>
<name>A0ABX0A1P7_9BACI</name>
<dbReference type="Pfam" id="PF00676">
    <property type="entry name" value="E1_dh"/>
    <property type="match status" value="1"/>
</dbReference>
<dbReference type="Gene3D" id="3.40.50.970">
    <property type="match status" value="1"/>
</dbReference>
<dbReference type="PANTHER" id="PTHR43380">
    <property type="entry name" value="2-OXOISOVALERATE DEHYDROGENASE SUBUNIT ALPHA, MITOCHONDRIAL"/>
    <property type="match status" value="1"/>
</dbReference>
<accession>A0ABX0A1P7</accession>
<evidence type="ECO:0000313" key="12">
    <source>
        <dbReference type="EMBL" id="NCU17359.1"/>
    </source>
</evidence>
<dbReference type="EMBL" id="JAACYS010000020">
    <property type="protein sequence ID" value="NCU17359.1"/>
    <property type="molecule type" value="Genomic_DNA"/>
</dbReference>
<dbReference type="Proteomes" id="UP000743899">
    <property type="component" value="Unassembled WGS sequence"/>
</dbReference>
<keyword evidence="6 10" id="KW-0786">Thiamine pyrophosphate</keyword>
<dbReference type="RefSeq" id="WP_161920193.1">
    <property type="nucleotide sequence ID" value="NZ_JAACYS010000020.1"/>
</dbReference>
<comment type="subunit">
    <text evidence="2 10">Heterodimer of an alpha and a beta chain.</text>
</comment>
<comment type="function">
    <text evidence="8 10">The pyruvate dehydrogenase complex catalyzes the overall conversion of pyruvate to acetyl-CoA and CO(2). It contains multiple copies of three enzymatic components: pyruvate dehydrogenase (E1), dihydrolipoamide acetyltransferase (E2) and lipoamide dehydrogenase (E3).</text>
</comment>
<evidence type="ECO:0000256" key="9">
    <source>
        <dbReference type="ARBA" id="ARBA00051231"/>
    </source>
</evidence>
<evidence type="ECO:0000256" key="6">
    <source>
        <dbReference type="ARBA" id="ARBA00023052"/>
    </source>
</evidence>
<dbReference type="SUPFAM" id="SSF52518">
    <property type="entry name" value="Thiamin diphosphate-binding fold (THDP-binding)"/>
    <property type="match status" value="1"/>
</dbReference>
<keyword evidence="5 10" id="KW-0560">Oxidoreductase</keyword>
<proteinExistence type="predicted"/>
<evidence type="ECO:0000256" key="7">
    <source>
        <dbReference type="ARBA" id="ARBA00023317"/>
    </source>
</evidence>
<dbReference type="EC" id="1.2.4.1" evidence="3 10"/>
<dbReference type="NCBIfam" id="TIGR03181">
    <property type="entry name" value="PDH_E1_alph_x"/>
    <property type="match status" value="1"/>
</dbReference>
<dbReference type="InterPro" id="IPR017596">
    <property type="entry name" value="PdhA/BkdA"/>
</dbReference>
<comment type="cofactor">
    <cofactor evidence="1 10">
        <name>thiamine diphosphate</name>
        <dbReference type="ChEBI" id="CHEBI:58937"/>
    </cofactor>
</comment>
<evidence type="ECO:0000256" key="2">
    <source>
        <dbReference type="ARBA" id="ARBA00011870"/>
    </source>
</evidence>
<keyword evidence="7 10" id="KW-0670">Pyruvate</keyword>
<reference evidence="12 13" key="1">
    <citation type="submission" date="2020-01" db="EMBL/GenBank/DDBJ databases">
        <title>A novel Bacillus sp. from Pasinler.</title>
        <authorList>
            <person name="Adiguzel A."/>
            <person name="Ay H."/>
            <person name="Baltaci M.O."/>
        </authorList>
    </citation>
    <scope>NUCLEOTIDE SEQUENCE [LARGE SCALE GENOMIC DNA]</scope>
    <source>
        <strain evidence="12 13">P1</strain>
    </source>
</reference>
<protein>
    <recommendedName>
        <fullName evidence="4 10">Pyruvate dehydrogenase E1 component subunit alpha</fullName>
        <ecNumber evidence="3 10">1.2.4.1</ecNumber>
    </recommendedName>
</protein>
<evidence type="ECO:0000256" key="10">
    <source>
        <dbReference type="RuleBase" id="RU366007"/>
    </source>
</evidence>
<evidence type="ECO:0000256" key="4">
    <source>
        <dbReference type="ARBA" id="ARBA00014159"/>
    </source>
</evidence>
<gene>
    <name evidence="12" type="primary">pdhA</name>
    <name evidence="12" type="ORF">GW534_06180</name>
</gene>
<keyword evidence="13" id="KW-1185">Reference proteome</keyword>
<dbReference type="PANTHER" id="PTHR43380:SF1">
    <property type="entry name" value="2-OXOISOVALERATE DEHYDROGENASE SUBUNIT ALPHA, MITOCHONDRIAL"/>
    <property type="match status" value="1"/>
</dbReference>
<dbReference type="CDD" id="cd02000">
    <property type="entry name" value="TPP_E1_PDC_ADC_BCADC"/>
    <property type="match status" value="1"/>
</dbReference>
<evidence type="ECO:0000313" key="13">
    <source>
        <dbReference type="Proteomes" id="UP000743899"/>
    </source>
</evidence>
<evidence type="ECO:0000256" key="5">
    <source>
        <dbReference type="ARBA" id="ARBA00023002"/>
    </source>
</evidence>